<dbReference type="PROSITE" id="PS00622">
    <property type="entry name" value="HTH_LUXR_1"/>
    <property type="match status" value="1"/>
</dbReference>
<dbReference type="CDD" id="cd06170">
    <property type="entry name" value="LuxR_C_like"/>
    <property type="match status" value="1"/>
</dbReference>
<evidence type="ECO:0000313" key="7">
    <source>
        <dbReference type="Proteomes" id="UP001228690"/>
    </source>
</evidence>
<dbReference type="InterPro" id="IPR016032">
    <property type="entry name" value="Sig_transdc_resp-reg_C-effctor"/>
</dbReference>
<feature type="domain" description="HTH luxR-type" evidence="5">
    <location>
        <begin position="316"/>
        <end position="380"/>
    </location>
</feature>
<proteinExistence type="predicted"/>
<evidence type="ECO:0000256" key="4">
    <source>
        <dbReference type="SAM" id="Phobius"/>
    </source>
</evidence>
<name>A0ABY8MIZ3_9SPIO</name>
<evidence type="ECO:0000256" key="1">
    <source>
        <dbReference type="ARBA" id="ARBA00023015"/>
    </source>
</evidence>
<feature type="transmembrane region" description="Helical" evidence="4">
    <location>
        <begin position="79"/>
        <end position="100"/>
    </location>
</feature>
<dbReference type="PROSITE" id="PS50043">
    <property type="entry name" value="HTH_LUXR_2"/>
    <property type="match status" value="1"/>
</dbReference>
<dbReference type="SUPFAM" id="SSF46894">
    <property type="entry name" value="C-terminal effector domain of the bipartite response regulators"/>
    <property type="match status" value="1"/>
</dbReference>
<dbReference type="InterPro" id="IPR036388">
    <property type="entry name" value="WH-like_DNA-bd_sf"/>
</dbReference>
<feature type="transmembrane region" description="Helical" evidence="4">
    <location>
        <begin position="136"/>
        <end position="158"/>
    </location>
</feature>
<evidence type="ECO:0000256" key="3">
    <source>
        <dbReference type="ARBA" id="ARBA00023163"/>
    </source>
</evidence>
<keyword evidence="3" id="KW-0804">Transcription</keyword>
<dbReference type="InterPro" id="IPR000792">
    <property type="entry name" value="Tscrpt_reg_LuxR_C"/>
</dbReference>
<gene>
    <name evidence="6" type="ORF">P0082_01520</name>
</gene>
<evidence type="ECO:0000256" key="2">
    <source>
        <dbReference type="ARBA" id="ARBA00023125"/>
    </source>
</evidence>
<feature type="transmembrane region" description="Helical" evidence="4">
    <location>
        <begin position="6"/>
        <end position="28"/>
    </location>
</feature>
<dbReference type="Proteomes" id="UP001228690">
    <property type="component" value="Chromosome"/>
</dbReference>
<keyword evidence="4" id="KW-0812">Transmembrane</keyword>
<keyword evidence="7" id="KW-1185">Reference proteome</keyword>
<keyword evidence="4" id="KW-0472">Membrane</keyword>
<dbReference type="PANTHER" id="PTHR44688:SF16">
    <property type="entry name" value="DNA-BINDING TRANSCRIPTIONAL ACTIVATOR DEVR_DOSR"/>
    <property type="match status" value="1"/>
</dbReference>
<dbReference type="SMART" id="SM00421">
    <property type="entry name" value="HTH_LUXR"/>
    <property type="match status" value="1"/>
</dbReference>
<feature type="transmembrane region" description="Helical" evidence="4">
    <location>
        <begin position="170"/>
        <end position="194"/>
    </location>
</feature>
<feature type="transmembrane region" description="Helical" evidence="4">
    <location>
        <begin position="243"/>
        <end position="261"/>
    </location>
</feature>
<dbReference type="Pfam" id="PF00196">
    <property type="entry name" value="GerE"/>
    <property type="match status" value="1"/>
</dbReference>
<dbReference type="EMBL" id="CP123443">
    <property type="protein sequence ID" value="WGK69565.1"/>
    <property type="molecule type" value="Genomic_DNA"/>
</dbReference>
<reference evidence="6 7" key="1">
    <citation type="submission" date="2023-04" db="EMBL/GenBank/DDBJ databases">
        <title>Spirochaete genome identified in red abalone sample constitutes a novel genus.</title>
        <authorList>
            <person name="Sharma S.P."/>
            <person name="Purcell C.M."/>
            <person name="Hyde J.R."/>
            <person name="Severin A.J."/>
        </authorList>
    </citation>
    <scope>NUCLEOTIDE SEQUENCE [LARGE SCALE GENOMIC DNA]</scope>
    <source>
        <strain evidence="6 7">SP-2023</strain>
    </source>
</reference>
<sequence length="380" mass="42597">MFENIHYSYSLILSYYTFAVLLFGGLASVYSSKIASAMKLIGLLSLLTFNVSSSYFSSLGLPRSIPVSADILRILRMTLLAWLPWSILSFGADILGVRWVKLRRATLIYSAGISILYWVLFLLLPQGRLSIDWFEIVIYLILALFSIIVPISCLWLGIRNTLSENALRFWYKDIAMTMLICALLQILIFIPLYFSYFPSFSDLKNYGETYINPLGERGQNLFADGADGADGTKGIRALNFMPIYYLFFSLPFSIHLLYNLVQLLKAAKVGQAGAGYSQDSALSFTAESPLPAPPLPDLDAVSGSGNKSNDVQHLEKFAARYTISKREQEVLLKLIRGSSYAAIAEQLYISLATVKSHVYSIYRKTKVKNKIQLLSKILNE</sequence>
<dbReference type="PRINTS" id="PR00038">
    <property type="entry name" value="HTHLUXR"/>
</dbReference>
<dbReference type="Gene3D" id="1.10.10.10">
    <property type="entry name" value="Winged helix-like DNA-binding domain superfamily/Winged helix DNA-binding domain"/>
    <property type="match status" value="1"/>
</dbReference>
<evidence type="ECO:0000313" key="6">
    <source>
        <dbReference type="EMBL" id="WGK69565.1"/>
    </source>
</evidence>
<organism evidence="6 7">
    <name type="scientific">Candidatus Haliotispira prima</name>
    <dbReference type="NCBI Taxonomy" id="3034016"/>
    <lineage>
        <taxon>Bacteria</taxon>
        <taxon>Pseudomonadati</taxon>
        <taxon>Spirochaetota</taxon>
        <taxon>Spirochaetia</taxon>
        <taxon>Spirochaetales</taxon>
        <taxon>Spirochaetaceae</taxon>
        <taxon>Candidatus Haliotispira</taxon>
    </lineage>
</organism>
<accession>A0ABY8MIZ3</accession>
<feature type="transmembrane region" description="Helical" evidence="4">
    <location>
        <begin position="107"/>
        <end position="124"/>
    </location>
</feature>
<protein>
    <submittedName>
        <fullName evidence="6">Helix-turn-helix transcriptional regulator</fullName>
    </submittedName>
</protein>
<evidence type="ECO:0000259" key="5">
    <source>
        <dbReference type="PROSITE" id="PS50043"/>
    </source>
</evidence>
<keyword evidence="1" id="KW-0805">Transcription regulation</keyword>
<keyword evidence="4" id="KW-1133">Transmembrane helix</keyword>
<keyword evidence="2" id="KW-0238">DNA-binding</keyword>
<dbReference type="PANTHER" id="PTHR44688">
    <property type="entry name" value="DNA-BINDING TRANSCRIPTIONAL ACTIVATOR DEVR_DOSR"/>
    <property type="match status" value="1"/>
</dbReference>
<dbReference type="RefSeq" id="WP_326927751.1">
    <property type="nucleotide sequence ID" value="NZ_CP123443.1"/>
</dbReference>